<feature type="transmembrane region" description="Helical" evidence="6">
    <location>
        <begin position="212"/>
        <end position="230"/>
    </location>
</feature>
<gene>
    <name evidence="7" type="ORF">SAMN05216323_10632</name>
</gene>
<evidence type="ECO:0000256" key="1">
    <source>
        <dbReference type="ARBA" id="ARBA00004141"/>
    </source>
</evidence>
<evidence type="ECO:0000256" key="3">
    <source>
        <dbReference type="ARBA" id="ARBA00022692"/>
    </source>
</evidence>
<evidence type="ECO:0000313" key="7">
    <source>
        <dbReference type="EMBL" id="SDC93153.1"/>
    </source>
</evidence>
<dbReference type="AlphaFoldDB" id="A0A1G6QLH9"/>
<organism evidence="7 8">
    <name type="scientific">Williamwhitmania taraxaci</name>
    <dbReference type="NCBI Taxonomy" id="1640674"/>
    <lineage>
        <taxon>Bacteria</taxon>
        <taxon>Pseudomonadati</taxon>
        <taxon>Bacteroidota</taxon>
        <taxon>Bacteroidia</taxon>
        <taxon>Bacteroidales</taxon>
        <taxon>Williamwhitmaniaceae</taxon>
        <taxon>Williamwhitmania</taxon>
    </lineage>
</organism>
<feature type="transmembrane region" description="Helical" evidence="6">
    <location>
        <begin position="125"/>
        <end position="147"/>
    </location>
</feature>
<evidence type="ECO:0000313" key="8">
    <source>
        <dbReference type="Proteomes" id="UP000199452"/>
    </source>
</evidence>
<comment type="similarity">
    <text evidence="2">Belongs to the TerC family.</text>
</comment>
<dbReference type="EMBL" id="FMYP01000063">
    <property type="protein sequence ID" value="SDC93153.1"/>
    <property type="molecule type" value="Genomic_DNA"/>
</dbReference>
<keyword evidence="8" id="KW-1185">Reference proteome</keyword>
<keyword evidence="5 6" id="KW-0472">Membrane</keyword>
<sequence>MDFLFQPETYISLLTLTLLEIVLGIDNIIFISIVTGKLPKERQKRIRTIGLLLALLFRIGLLCIITVIIGLKHPIFSVGSFAFSARDLILLLGGLFLIAKSVTEIHGKVEGEEHQVKSSKSKAGFAILMQIVALDIIFSFDSILTAVGLSNHLGIMISAVVISMVVMIFFSGYISEFINKHATLQVLALSFLILIGFMLTMEAFHYEIPKGYIYFALFFSMVVEMINLRMRKKEVAKH</sequence>
<dbReference type="GO" id="GO:0016020">
    <property type="term" value="C:membrane"/>
    <property type="evidence" value="ECO:0007669"/>
    <property type="project" value="UniProtKB-SubCell"/>
</dbReference>
<dbReference type="RefSeq" id="WP_092440079.1">
    <property type="nucleotide sequence ID" value="NZ_FMYP01000063.1"/>
</dbReference>
<comment type="subcellular location">
    <subcellularLocation>
        <location evidence="1">Membrane</location>
        <topology evidence="1">Multi-pass membrane protein</topology>
    </subcellularLocation>
</comment>
<dbReference type="OrthoDB" id="9805314at2"/>
<reference evidence="7 8" key="1">
    <citation type="submission" date="2016-09" db="EMBL/GenBank/DDBJ databases">
        <authorList>
            <person name="Capua I."/>
            <person name="De Benedictis P."/>
            <person name="Joannis T."/>
            <person name="Lombin L.H."/>
            <person name="Cattoli G."/>
        </authorList>
    </citation>
    <scope>NUCLEOTIDE SEQUENCE [LARGE SCALE GENOMIC DNA]</scope>
    <source>
        <strain evidence="7 8">A7P-90m</strain>
    </source>
</reference>
<feature type="transmembrane region" description="Helical" evidence="6">
    <location>
        <begin position="153"/>
        <end position="174"/>
    </location>
</feature>
<dbReference type="PANTHER" id="PTHR30238:SF4">
    <property type="entry name" value="SLL1022 PROTEIN"/>
    <property type="match status" value="1"/>
</dbReference>
<keyword evidence="3 6" id="KW-0812">Transmembrane</keyword>
<feature type="transmembrane region" description="Helical" evidence="6">
    <location>
        <begin position="12"/>
        <end position="36"/>
    </location>
</feature>
<dbReference type="Pfam" id="PF03741">
    <property type="entry name" value="TerC"/>
    <property type="match status" value="1"/>
</dbReference>
<feature type="transmembrane region" description="Helical" evidence="6">
    <location>
        <begin position="75"/>
        <end position="98"/>
    </location>
</feature>
<accession>A0A1G6QLH9</accession>
<dbReference type="PANTHER" id="PTHR30238">
    <property type="entry name" value="MEMBRANE BOUND PREDICTED REDOX MODULATOR"/>
    <property type="match status" value="1"/>
</dbReference>
<name>A0A1G6QLH9_9BACT</name>
<dbReference type="Proteomes" id="UP000199452">
    <property type="component" value="Unassembled WGS sequence"/>
</dbReference>
<proteinExistence type="inferred from homology"/>
<feature type="transmembrane region" description="Helical" evidence="6">
    <location>
        <begin position="48"/>
        <end position="69"/>
    </location>
</feature>
<dbReference type="STRING" id="1640674.SAMN05216323_10632"/>
<keyword evidence="4 6" id="KW-1133">Transmembrane helix</keyword>
<evidence type="ECO:0000256" key="2">
    <source>
        <dbReference type="ARBA" id="ARBA00007511"/>
    </source>
</evidence>
<evidence type="ECO:0000256" key="4">
    <source>
        <dbReference type="ARBA" id="ARBA00022989"/>
    </source>
</evidence>
<evidence type="ECO:0000256" key="6">
    <source>
        <dbReference type="SAM" id="Phobius"/>
    </source>
</evidence>
<dbReference type="InterPro" id="IPR005496">
    <property type="entry name" value="Integral_membrane_TerC"/>
</dbReference>
<evidence type="ECO:0000256" key="5">
    <source>
        <dbReference type="ARBA" id="ARBA00023136"/>
    </source>
</evidence>
<protein>
    <submittedName>
        <fullName evidence="7">Membrane protein TerC, possibly involved in tellurium resistance</fullName>
    </submittedName>
</protein>
<feature type="transmembrane region" description="Helical" evidence="6">
    <location>
        <begin position="186"/>
        <end position="206"/>
    </location>
</feature>